<dbReference type="InterPro" id="IPR036680">
    <property type="entry name" value="SPOR-like_sf"/>
</dbReference>
<dbReference type="SUPFAM" id="SSF110997">
    <property type="entry name" value="Sporulation related repeat"/>
    <property type="match status" value="1"/>
</dbReference>
<organism evidence="5 6">
    <name type="scientific">Compostibacter hankyongensis</name>
    <dbReference type="NCBI Taxonomy" id="1007089"/>
    <lineage>
        <taxon>Bacteria</taxon>
        <taxon>Pseudomonadati</taxon>
        <taxon>Bacteroidota</taxon>
        <taxon>Chitinophagia</taxon>
        <taxon>Chitinophagales</taxon>
        <taxon>Chitinophagaceae</taxon>
        <taxon>Compostibacter</taxon>
    </lineage>
</organism>
<name>A0ABP8FPT5_9BACT</name>
<dbReference type="SUPFAM" id="SSF53187">
    <property type="entry name" value="Zn-dependent exopeptidases"/>
    <property type="match status" value="1"/>
</dbReference>
<dbReference type="CDD" id="cd02696">
    <property type="entry name" value="MurNAc-LAA"/>
    <property type="match status" value="1"/>
</dbReference>
<accession>A0ABP8FPT5</accession>
<dbReference type="Pfam" id="PF01520">
    <property type="entry name" value="Amidase_3"/>
    <property type="match status" value="1"/>
</dbReference>
<dbReference type="SMART" id="SM00646">
    <property type="entry name" value="Ami_3"/>
    <property type="match status" value="1"/>
</dbReference>
<evidence type="ECO:0000256" key="2">
    <source>
        <dbReference type="ARBA" id="ARBA00011901"/>
    </source>
</evidence>
<evidence type="ECO:0000313" key="6">
    <source>
        <dbReference type="Proteomes" id="UP001501207"/>
    </source>
</evidence>
<protein>
    <recommendedName>
        <fullName evidence="2">N-acetylmuramoyl-L-alanine amidase</fullName>
        <ecNumber evidence="2">3.5.1.28</ecNumber>
    </recommendedName>
</protein>
<dbReference type="EC" id="3.5.1.28" evidence="2"/>
<comment type="catalytic activity">
    <reaction evidence="1">
        <text>Hydrolyzes the link between N-acetylmuramoyl residues and L-amino acid residues in certain cell-wall glycopeptides.</text>
        <dbReference type="EC" id="3.5.1.28"/>
    </reaction>
</comment>
<reference evidence="6" key="1">
    <citation type="journal article" date="2019" name="Int. J. Syst. Evol. Microbiol.">
        <title>The Global Catalogue of Microorganisms (GCM) 10K type strain sequencing project: providing services to taxonomists for standard genome sequencing and annotation.</title>
        <authorList>
            <consortium name="The Broad Institute Genomics Platform"/>
            <consortium name="The Broad Institute Genome Sequencing Center for Infectious Disease"/>
            <person name="Wu L."/>
            <person name="Ma J."/>
        </authorList>
    </citation>
    <scope>NUCLEOTIDE SEQUENCE [LARGE SCALE GENOMIC DNA]</scope>
    <source>
        <strain evidence="6">JCM 17664</strain>
    </source>
</reference>
<feature type="domain" description="MurNAc-LAA" evidence="4">
    <location>
        <begin position="118"/>
        <end position="305"/>
    </location>
</feature>
<keyword evidence="3" id="KW-0378">Hydrolase</keyword>
<evidence type="ECO:0000259" key="4">
    <source>
        <dbReference type="SMART" id="SM00646"/>
    </source>
</evidence>
<evidence type="ECO:0000256" key="1">
    <source>
        <dbReference type="ARBA" id="ARBA00001561"/>
    </source>
</evidence>
<dbReference type="Gene3D" id="3.40.630.40">
    <property type="entry name" value="Zn-dependent exopeptidases"/>
    <property type="match status" value="1"/>
</dbReference>
<sequence>MYRKLLSVSFTSWFLLLICCLLPRYTIASTDALPAPPPGEPPFVVVIDPGHGGIDPGAIGKVTNEKTVALSVALKLGKLMAQVPNVQVVYTRTTDVLPGDNYQGSNKQRINHSLRQRAIIANKAHGNLFISIHCNSAYTRHRVRSGYRTVYVRSHGKRVRRRVPTYRTYNTPSPARGTETYVWGIQKNSDKDLALKENGPLADDPEFKSLLNSDNSAEGQIMVNMMRRDVMRHSLDIAANVEGEFSKVGRVSREVKQRQVGIWVLQATGMPSVLIETGFISNPEEEHYLINQQDELVGCIYKAFTRYLAGIRGISAEELAGPGKTSPAIPQPAAGTIYKIQLMVSNDPVKADDNRFKKLDGPVSIESVKLNNQKVYRCLEGEYKDYDSADRELEKIKLMGFRDAFIVGYQNGKRLE</sequence>
<dbReference type="Proteomes" id="UP001501207">
    <property type="component" value="Unassembled WGS sequence"/>
</dbReference>
<dbReference type="PANTHER" id="PTHR30404">
    <property type="entry name" value="N-ACETYLMURAMOYL-L-ALANINE AMIDASE"/>
    <property type="match status" value="1"/>
</dbReference>
<dbReference type="EMBL" id="BAABFN010000002">
    <property type="protein sequence ID" value="GAA4308588.1"/>
    <property type="molecule type" value="Genomic_DNA"/>
</dbReference>
<comment type="caution">
    <text evidence="5">The sequence shown here is derived from an EMBL/GenBank/DDBJ whole genome shotgun (WGS) entry which is preliminary data.</text>
</comment>
<dbReference type="PANTHER" id="PTHR30404:SF0">
    <property type="entry name" value="N-ACETYLMURAMOYL-L-ALANINE AMIDASE AMIC"/>
    <property type="match status" value="1"/>
</dbReference>
<keyword evidence="6" id="KW-1185">Reference proteome</keyword>
<dbReference type="InterPro" id="IPR002508">
    <property type="entry name" value="MurNAc-LAA_cat"/>
</dbReference>
<evidence type="ECO:0000313" key="5">
    <source>
        <dbReference type="EMBL" id="GAA4308588.1"/>
    </source>
</evidence>
<gene>
    <name evidence="5" type="ORF">GCM10023143_16050</name>
</gene>
<dbReference type="RefSeq" id="WP_344978046.1">
    <property type="nucleotide sequence ID" value="NZ_BAABFN010000002.1"/>
</dbReference>
<evidence type="ECO:0000256" key="3">
    <source>
        <dbReference type="ARBA" id="ARBA00022801"/>
    </source>
</evidence>
<dbReference type="InterPro" id="IPR050695">
    <property type="entry name" value="N-acetylmuramoyl_amidase_3"/>
</dbReference>
<proteinExistence type="predicted"/>